<feature type="active site" evidence="5">
    <location>
        <position position="20"/>
    </location>
</feature>
<dbReference type="InterPro" id="IPR002569">
    <property type="entry name" value="Met_Sox_Rdtase_MsrA_dom"/>
</dbReference>
<dbReference type="GO" id="GO:0008113">
    <property type="term" value="F:peptide-methionine (S)-S-oxide reductase activity"/>
    <property type="evidence" value="ECO:0007669"/>
    <property type="project" value="UniProtKB-EC"/>
</dbReference>
<reference evidence="8" key="1">
    <citation type="journal article" date="2019" name="Int. J. Syst. Evol. Microbiol.">
        <title>The Global Catalogue of Microorganisms (GCM) 10K type strain sequencing project: providing services to taxonomists for standard genome sequencing and annotation.</title>
        <authorList>
            <consortium name="The Broad Institute Genomics Platform"/>
            <consortium name="The Broad Institute Genome Sequencing Center for Infectious Disease"/>
            <person name="Wu L."/>
            <person name="Ma J."/>
        </authorList>
    </citation>
    <scope>NUCLEOTIDE SEQUENCE [LARGE SCALE GENOMIC DNA]</scope>
    <source>
        <strain evidence="8">KCTC 42143</strain>
    </source>
</reference>
<comment type="caution">
    <text evidence="7">The sequence shown here is derived from an EMBL/GenBank/DDBJ whole genome shotgun (WGS) entry which is preliminary data.</text>
</comment>
<comment type="similarity">
    <text evidence="1 5">Belongs to the MsrA Met sulfoxide reductase family.</text>
</comment>
<sequence>MTELNRQAATIERATLGMGCFWGPDSRFGQLPGVIRTRVGYAGGTTTDPTYRTIGDHTETLEIEFDPEILSYEEILTVFWQNHDAAKDRFYKERQYISLLLYHSEEQKRIAYQIKTEQEQILGKEIQTEFQPYTVFYCAEHRHQKYFLRRFSKAMDSLLPLFPSDKAFVDSTIAARLNGFVREFGTLKDIRAEIHHWGLDPDNEHVLKELLENIKW</sequence>
<dbReference type="NCBIfam" id="TIGR00401">
    <property type="entry name" value="msrA"/>
    <property type="match status" value="1"/>
</dbReference>
<evidence type="ECO:0000256" key="5">
    <source>
        <dbReference type="HAMAP-Rule" id="MF_01401"/>
    </source>
</evidence>
<proteinExistence type="inferred from homology"/>
<comment type="catalytic activity">
    <reaction evidence="4 5">
        <text>[thioredoxin]-disulfide + L-methionine + H2O = L-methionine (S)-S-oxide + [thioredoxin]-dithiol</text>
        <dbReference type="Rhea" id="RHEA:19993"/>
        <dbReference type="Rhea" id="RHEA-COMP:10698"/>
        <dbReference type="Rhea" id="RHEA-COMP:10700"/>
        <dbReference type="ChEBI" id="CHEBI:15377"/>
        <dbReference type="ChEBI" id="CHEBI:29950"/>
        <dbReference type="ChEBI" id="CHEBI:50058"/>
        <dbReference type="ChEBI" id="CHEBI:57844"/>
        <dbReference type="ChEBI" id="CHEBI:58772"/>
        <dbReference type="EC" id="1.8.4.11"/>
    </reaction>
</comment>
<comment type="catalytic activity">
    <reaction evidence="3 5">
        <text>L-methionyl-[protein] + [thioredoxin]-disulfide + H2O = L-methionyl-(S)-S-oxide-[protein] + [thioredoxin]-dithiol</text>
        <dbReference type="Rhea" id="RHEA:14217"/>
        <dbReference type="Rhea" id="RHEA-COMP:10698"/>
        <dbReference type="Rhea" id="RHEA-COMP:10700"/>
        <dbReference type="Rhea" id="RHEA-COMP:12313"/>
        <dbReference type="Rhea" id="RHEA-COMP:12315"/>
        <dbReference type="ChEBI" id="CHEBI:15377"/>
        <dbReference type="ChEBI" id="CHEBI:16044"/>
        <dbReference type="ChEBI" id="CHEBI:29950"/>
        <dbReference type="ChEBI" id="CHEBI:44120"/>
        <dbReference type="ChEBI" id="CHEBI:50058"/>
        <dbReference type="EC" id="1.8.4.11"/>
    </reaction>
</comment>
<evidence type="ECO:0000259" key="6">
    <source>
        <dbReference type="Pfam" id="PF01625"/>
    </source>
</evidence>
<feature type="domain" description="Peptide methionine sulphoxide reductase MsrA" evidence="6">
    <location>
        <begin position="14"/>
        <end position="149"/>
    </location>
</feature>
<evidence type="ECO:0000256" key="4">
    <source>
        <dbReference type="ARBA" id="ARBA00048782"/>
    </source>
</evidence>
<dbReference type="Gene3D" id="3.30.1060.10">
    <property type="entry name" value="Peptide methionine sulphoxide reductase MsrA"/>
    <property type="match status" value="1"/>
</dbReference>
<dbReference type="HAMAP" id="MF_01401">
    <property type="entry name" value="MsrA"/>
    <property type="match status" value="1"/>
</dbReference>
<dbReference type="RefSeq" id="WP_058919263.1">
    <property type="nucleotide sequence ID" value="NZ_JBHSQC010000015.1"/>
</dbReference>
<protein>
    <recommendedName>
        <fullName evidence="5">Peptide methionine sulfoxide reductase MsrA</fullName>
        <shortName evidence="5">Protein-methionine-S-oxide reductase</shortName>
        <ecNumber evidence="5">1.8.4.11</ecNumber>
    </recommendedName>
    <alternativeName>
        <fullName evidence="5">Peptide-methionine (S)-S-oxide reductase</fullName>
        <shortName evidence="5">Peptide Met(O) reductase</shortName>
    </alternativeName>
</protein>
<dbReference type="PANTHER" id="PTHR43774:SF1">
    <property type="entry name" value="PEPTIDE METHIONINE SULFOXIDE REDUCTASE MSRA 2"/>
    <property type="match status" value="1"/>
</dbReference>
<dbReference type="PANTHER" id="PTHR43774">
    <property type="entry name" value="PEPTIDE METHIONINE SULFOXIDE REDUCTASE"/>
    <property type="match status" value="1"/>
</dbReference>
<evidence type="ECO:0000256" key="1">
    <source>
        <dbReference type="ARBA" id="ARBA00005591"/>
    </source>
</evidence>
<gene>
    <name evidence="5 7" type="primary">msrA</name>
    <name evidence="7" type="ORF">ACFSBK_03185</name>
</gene>
<dbReference type="EMBL" id="JBHUFF010000008">
    <property type="protein sequence ID" value="MFD1798864.1"/>
    <property type="molecule type" value="Genomic_DNA"/>
</dbReference>
<evidence type="ECO:0000256" key="2">
    <source>
        <dbReference type="ARBA" id="ARBA00023002"/>
    </source>
</evidence>
<comment type="function">
    <text evidence="5">Has an important function as a repair enzyme for proteins that have been inactivated by oxidation. Catalyzes the reversible oxidation-reduction of methionine sulfoxide in proteins to methionine.</text>
</comment>
<dbReference type="Pfam" id="PF01625">
    <property type="entry name" value="PMSR"/>
    <property type="match status" value="1"/>
</dbReference>
<dbReference type="InterPro" id="IPR036509">
    <property type="entry name" value="Met_Sox_Rdtase_MsrA_sf"/>
</dbReference>
<dbReference type="SUPFAM" id="SSF55068">
    <property type="entry name" value="Peptide methionine sulfoxide reductase"/>
    <property type="match status" value="1"/>
</dbReference>
<keyword evidence="8" id="KW-1185">Reference proteome</keyword>
<accession>A0ABW4NKV8</accession>
<organism evidence="7 8">
    <name type="scientific">Carnobacterium antarcticum</name>
    <dbReference type="NCBI Taxonomy" id="2126436"/>
    <lineage>
        <taxon>Bacteria</taxon>
        <taxon>Bacillati</taxon>
        <taxon>Bacillota</taxon>
        <taxon>Bacilli</taxon>
        <taxon>Lactobacillales</taxon>
        <taxon>Carnobacteriaceae</taxon>
        <taxon>Carnobacterium</taxon>
    </lineage>
</organism>
<evidence type="ECO:0000256" key="3">
    <source>
        <dbReference type="ARBA" id="ARBA00047806"/>
    </source>
</evidence>
<dbReference type="Proteomes" id="UP001597285">
    <property type="component" value="Unassembled WGS sequence"/>
</dbReference>
<evidence type="ECO:0000313" key="8">
    <source>
        <dbReference type="Proteomes" id="UP001597285"/>
    </source>
</evidence>
<name>A0ABW4NKV8_9LACT</name>
<dbReference type="EC" id="1.8.4.11" evidence="5"/>
<evidence type="ECO:0000313" key="7">
    <source>
        <dbReference type="EMBL" id="MFD1798864.1"/>
    </source>
</evidence>
<keyword evidence="2 5" id="KW-0560">Oxidoreductase</keyword>